<dbReference type="AlphaFoldDB" id="A0A8S4SG63"/>
<proteinExistence type="predicted"/>
<evidence type="ECO:0000313" key="1">
    <source>
        <dbReference type="EMBL" id="CAH2254203.1"/>
    </source>
</evidence>
<dbReference type="Pfam" id="PF01359">
    <property type="entry name" value="Transposase_1"/>
    <property type="match status" value="1"/>
</dbReference>
<protein>
    <submittedName>
        <fullName evidence="1">Jg14377 protein</fullName>
    </submittedName>
</protein>
<evidence type="ECO:0000313" key="2">
    <source>
        <dbReference type="Proteomes" id="UP000838756"/>
    </source>
</evidence>
<comment type="caution">
    <text evidence="1">The sequence shown here is derived from an EMBL/GenBank/DDBJ whole genome shotgun (WGS) entry which is preliminary data.</text>
</comment>
<keyword evidence="2" id="KW-1185">Reference proteome</keyword>
<accession>A0A8S4SG63</accession>
<gene>
    <name evidence="1" type="primary">jg14377</name>
    <name evidence="1" type="ORF">PAEG_LOCUS22629</name>
</gene>
<organism evidence="1 2">
    <name type="scientific">Pararge aegeria aegeria</name>
    <dbReference type="NCBI Taxonomy" id="348720"/>
    <lineage>
        <taxon>Eukaryota</taxon>
        <taxon>Metazoa</taxon>
        <taxon>Ecdysozoa</taxon>
        <taxon>Arthropoda</taxon>
        <taxon>Hexapoda</taxon>
        <taxon>Insecta</taxon>
        <taxon>Pterygota</taxon>
        <taxon>Neoptera</taxon>
        <taxon>Endopterygota</taxon>
        <taxon>Lepidoptera</taxon>
        <taxon>Glossata</taxon>
        <taxon>Ditrysia</taxon>
        <taxon>Papilionoidea</taxon>
        <taxon>Nymphalidae</taxon>
        <taxon>Satyrinae</taxon>
        <taxon>Satyrini</taxon>
        <taxon>Parargina</taxon>
        <taxon>Pararge</taxon>
    </lineage>
</organism>
<name>A0A8S4SG63_9NEOP</name>
<sequence length="83" mass="9118">MAPPSVAWCACSAPPAAMADASAKHTGPAHAGCYKLLPPGRTIDSELYCEQLMRLKQEVERKRSELSTGVWFFIMITLDLTHL</sequence>
<reference evidence="1" key="1">
    <citation type="submission" date="2022-03" db="EMBL/GenBank/DDBJ databases">
        <authorList>
            <person name="Lindestad O."/>
        </authorList>
    </citation>
    <scope>NUCLEOTIDE SEQUENCE</scope>
</reference>
<dbReference type="OrthoDB" id="616263at2759"/>
<dbReference type="Proteomes" id="UP000838756">
    <property type="component" value="Unassembled WGS sequence"/>
</dbReference>
<dbReference type="EMBL" id="CAKXAJ010026072">
    <property type="protein sequence ID" value="CAH2254203.1"/>
    <property type="molecule type" value="Genomic_DNA"/>
</dbReference>
<dbReference type="InterPro" id="IPR001888">
    <property type="entry name" value="Transposase_1"/>
</dbReference>